<feature type="region of interest" description="Disordered" evidence="9">
    <location>
        <begin position="189"/>
        <end position="226"/>
    </location>
</feature>
<dbReference type="PANTHER" id="PTHR27002">
    <property type="entry name" value="RECEPTOR-LIKE SERINE/THREONINE-PROTEIN KINASE SD1-8"/>
    <property type="match status" value="1"/>
</dbReference>
<dbReference type="Pfam" id="PF11883">
    <property type="entry name" value="DUF3403"/>
    <property type="match status" value="1"/>
</dbReference>
<keyword evidence="5 11" id="KW-0418">Kinase</keyword>
<evidence type="ECO:0000256" key="5">
    <source>
        <dbReference type="ARBA" id="ARBA00022777"/>
    </source>
</evidence>
<reference evidence="11 12" key="2">
    <citation type="journal article" date="2017" name="Front. Plant Sci.">
        <title>Gene Classification and Mining of Molecular Markers Useful in Red Clover (Trifolium pratense) Breeding.</title>
        <authorList>
            <person name="Istvanek J."/>
            <person name="Dluhosova J."/>
            <person name="Dluhos P."/>
            <person name="Patkova L."/>
            <person name="Nedelnik J."/>
            <person name="Repkova J."/>
        </authorList>
    </citation>
    <scope>NUCLEOTIDE SEQUENCE [LARGE SCALE GENOMIC DNA]</scope>
    <source>
        <strain evidence="12">cv. Tatra</strain>
        <tissue evidence="11">Young leaves</tissue>
    </source>
</reference>
<dbReference type="Gene3D" id="3.30.200.20">
    <property type="entry name" value="Phosphorylase Kinase, domain 1"/>
    <property type="match status" value="1"/>
</dbReference>
<keyword evidence="6" id="KW-0067">ATP-binding</keyword>
<feature type="non-terminal residue" evidence="11">
    <location>
        <position position="1"/>
    </location>
</feature>
<reference evidence="11 12" key="1">
    <citation type="journal article" date="2014" name="Am. J. Bot.">
        <title>Genome assembly and annotation for red clover (Trifolium pratense; Fabaceae).</title>
        <authorList>
            <person name="Istvanek J."/>
            <person name="Jaros M."/>
            <person name="Krenek A."/>
            <person name="Repkova J."/>
        </authorList>
    </citation>
    <scope>NUCLEOTIDE SEQUENCE [LARGE SCALE GENOMIC DNA]</scope>
    <source>
        <strain evidence="12">cv. Tatra</strain>
        <tissue evidence="11">Young leaves</tissue>
    </source>
</reference>
<evidence type="ECO:0000313" key="12">
    <source>
        <dbReference type="Proteomes" id="UP000236291"/>
    </source>
</evidence>
<dbReference type="AlphaFoldDB" id="A0A2K3M532"/>
<accession>A0A2K3M532</accession>
<evidence type="ECO:0000313" key="11">
    <source>
        <dbReference type="EMBL" id="PNX85896.1"/>
    </source>
</evidence>
<dbReference type="PANTHER" id="PTHR27002:SF932">
    <property type="entry name" value="RECEPTOR-LIKE SERINE_THREONINE-PROTEIN KINASE"/>
    <property type="match status" value="1"/>
</dbReference>
<dbReference type="InterPro" id="IPR000719">
    <property type="entry name" value="Prot_kinase_dom"/>
</dbReference>
<keyword evidence="3" id="KW-0808">Transferase</keyword>
<dbReference type="STRING" id="57577.A0A2K3M532"/>
<organism evidence="11 12">
    <name type="scientific">Trifolium pratense</name>
    <name type="common">Red clover</name>
    <dbReference type="NCBI Taxonomy" id="57577"/>
    <lineage>
        <taxon>Eukaryota</taxon>
        <taxon>Viridiplantae</taxon>
        <taxon>Streptophyta</taxon>
        <taxon>Embryophyta</taxon>
        <taxon>Tracheophyta</taxon>
        <taxon>Spermatophyta</taxon>
        <taxon>Magnoliopsida</taxon>
        <taxon>eudicotyledons</taxon>
        <taxon>Gunneridae</taxon>
        <taxon>Pentapetalae</taxon>
        <taxon>rosids</taxon>
        <taxon>fabids</taxon>
        <taxon>Fabales</taxon>
        <taxon>Fabaceae</taxon>
        <taxon>Papilionoideae</taxon>
        <taxon>50 kb inversion clade</taxon>
        <taxon>NPAAA clade</taxon>
        <taxon>Hologalegina</taxon>
        <taxon>IRL clade</taxon>
        <taxon>Trifolieae</taxon>
        <taxon>Trifolium</taxon>
    </lineage>
</organism>
<dbReference type="FunFam" id="1.10.510.10:FF:001023">
    <property type="entry name" value="Os07g0541700 protein"/>
    <property type="match status" value="1"/>
</dbReference>
<comment type="catalytic activity">
    <reaction evidence="7">
        <text>L-threonyl-[protein] + ATP = O-phospho-L-threonyl-[protein] + ADP + H(+)</text>
        <dbReference type="Rhea" id="RHEA:46608"/>
        <dbReference type="Rhea" id="RHEA-COMP:11060"/>
        <dbReference type="Rhea" id="RHEA-COMP:11605"/>
        <dbReference type="ChEBI" id="CHEBI:15378"/>
        <dbReference type="ChEBI" id="CHEBI:30013"/>
        <dbReference type="ChEBI" id="CHEBI:30616"/>
        <dbReference type="ChEBI" id="CHEBI:61977"/>
        <dbReference type="ChEBI" id="CHEBI:456216"/>
        <dbReference type="EC" id="2.7.11.1"/>
    </reaction>
</comment>
<dbReference type="GO" id="GO:0005886">
    <property type="term" value="C:plasma membrane"/>
    <property type="evidence" value="ECO:0007669"/>
    <property type="project" value="TreeGrafter"/>
</dbReference>
<dbReference type="Proteomes" id="UP000236291">
    <property type="component" value="Unassembled WGS sequence"/>
</dbReference>
<dbReference type="GO" id="GO:0005524">
    <property type="term" value="F:ATP binding"/>
    <property type="evidence" value="ECO:0007669"/>
    <property type="project" value="UniProtKB-KW"/>
</dbReference>
<gene>
    <name evidence="11" type="ORF">L195_g041970</name>
</gene>
<proteinExistence type="predicted"/>
<protein>
    <recommendedName>
        <fullName evidence="1">non-specific serine/threonine protein kinase</fullName>
        <ecNumber evidence="1">2.7.11.1</ecNumber>
    </recommendedName>
</protein>
<dbReference type="EC" id="2.7.11.1" evidence="1"/>
<evidence type="ECO:0000256" key="8">
    <source>
        <dbReference type="ARBA" id="ARBA00048679"/>
    </source>
</evidence>
<dbReference type="Pfam" id="PF07714">
    <property type="entry name" value="PK_Tyr_Ser-Thr"/>
    <property type="match status" value="1"/>
</dbReference>
<feature type="compositionally biased region" description="Polar residues" evidence="9">
    <location>
        <begin position="209"/>
        <end position="219"/>
    </location>
</feature>
<evidence type="ECO:0000256" key="2">
    <source>
        <dbReference type="ARBA" id="ARBA00022527"/>
    </source>
</evidence>
<dbReference type="Gene3D" id="1.10.510.10">
    <property type="entry name" value="Transferase(Phosphotransferase) domain 1"/>
    <property type="match status" value="2"/>
</dbReference>
<keyword evidence="4" id="KW-0547">Nucleotide-binding</keyword>
<evidence type="ECO:0000256" key="9">
    <source>
        <dbReference type="SAM" id="MobiDB-lite"/>
    </source>
</evidence>
<comment type="caution">
    <text evidence="11">The sequence shown here is derived from an EMBL/GenBank/DDBJ whole genome shotgun (WGS) entry which is preliminary data.</text>
</comment>
<feature type="domain" description="Protein kinase" evidence="10">
    <location>
        <begin position="1"/>
        <end position="226"/>
    </location>
</feature>
<evidence type="ECO:0000256" key="6">
    <source>
        <dbReference type="ARBA" id="ARBA00022840"/>
    </source>
</evidence>
<dbReference type="EMBL" id="ASHM01049842">
    <property type="protein sequence ID" value="PNX85896.1"/>
    <property type="molecule type" value="Genomic_DNA"/>
</dbReference>
<evidence type="ECO:0000256" key="1">
    <source>
        <dbReference type="ARBA" id="ARBA00012513"/>
    </source>
</evidence>
<dbReference type="PROSITE" id="PS50011">
    <property type="entry name" value="PROTEIN_KINASE_DOM"/>
    <property type="match status" value="1"/>
</dbReference>
<name>A0A2K3M532_TRIPR</name>
<dbReference type="FunFam" id="3.30.200.20:FF:001238">
    <property type="entry name" value="Os08g0179000 protein"/>
    <property type="match status" value="1"/>
</dbReference>
<evidence type="ECO:0000256" key="4">
    <source>
        <dbReference type="ARBA" id="ARBA00022741"/>
    </source>
</evidence>
<keyword evidence="2 11" id="KW-0723">Serine/threonine-protein kinase</keyword>
<dbReference type="InterPro" id="IPR001245">
    <property type="entry name" value="Ser-Thr/Tyr_kinase_cat_dom"/>
</dbReference>
<dbReference type="ExpressionAtlas" id="A0A2K3M532">
    <property type="expression patterns" value="baseline"/>
</dbReference>
<dbReference type="GO" id="GO:0004674">
    <property type="term" value="F:protein serine/threonine kinase activity"/>
    <property type="evidence" value="ECO:0007669"/>
    <property type="project" value="UniProtKB-KW"/>
</dbReference>
<evidence type="ECO:0000256" key="3">
    <source>
        <dbReference type="ARBA" id="ARBA00022679"/>
    </source>
</evidence>
<comment type="catalytic activity">
    <reaction evidence="8">
        <text>L-seryl-[protein] + ATP = O-phospho-L-seryl-[protein] + ADP + H(+)</text>
        <dbReference type="Rhea" id="RHEA:17989"/>
        <dbReference type="Rhea" id="RHEA-COMP:9863"/>
        <dbReference type="Rhea" id="RHEA-COMP:11604"/>
        <dbReference type="ChEBI" id="CHEBI:15378"/>
        <dbReference type="ChEBI" id="CHEBI:29999"/>
        <dbReference type="ChEBI" id="CHEBI:30616"/>
        <dbReference type="ChEBI" id="CHEBI:83421"/>
        <dbReference type="ChEBI" id="CHEBI:456216"/>
        <dbReference type="EC" id="2.7.11.1"/>
    </reaction>
</comment>
<sequence>FNNKLGEGGFGPVYKGILLDGQEIAVKRLSKSSGQGSQEFKNEVILCAKLQHRNLVKVVGCCIEGDEKMLIYEYMSNNSLDSVLFDPIQSKLLDWSARFNILFGIARGLLYLHQDSRLRIIHRDLKAWRLWKEEMPLKLIDDNVRDSCIESEAVRCIQTGLLCLQHHPDDRPNMTSVVVMLSSENTLPEPKEPGFLINKPRAEGEPSSERQTSSTNEITISLLDAR</sequence>
<dbReference type="InterPro" id="IPR021820">
    <property type="entry name" value="S-locus_recpt_kinase_C"/>
</dbReference>
<dbReference type="InterPro" id="IPR011009">
    <property type="entry name" value="Kinase-like_dom_sf"/>
</dbReference>
<evidence type="ECO:0000259" key="10">
    <source>
        <dbReference type="PROSITE" id="PS50011"/>
    </source>
</evidence>
<dbReference type="SUPFAM" id="SSF56112">
    <property type="entry name" value="Protein kinase-like (PK-like)"/>
    <property type="match status" value="1"/>
</dbReference>
<evidence type="ECO:0000256" key="7">
    <source>
        <dbReference type="ARBA" id="ARBA00047899"/>
    </source>
</evidence>